<name>A0A8T0GRJ3_CERPU</name>
<evidence type="ECO:0000313" key="1">
    <source>
        <dbReference type="EMBL" id="KAG0560929.1"/>
    </source>
</evidence>
<proteinExistence type="predicted"/>
<dbReference type="AlphaFoldDB" id="A0A8T0GRJ3"/>
<keyword evidence="2" id="KW-1185">Reference proteome</keyword>
<dbReference type="EMBL" id="CM026430">
    <property type="protein sequence ID" value="KAG0560929.1"/>
    <property type="molecule type" value="Genomic_DNA"/>
</dbReference>
<dbReference type="Proteomes" id="UP000822688">
    <property type="component" value="Chromosome 9"/>
</dbReference>
<protein>
    <submittedName>
        <fullName evidence="1">Uncharacterized protein</fullName>
    </submittedName>
</protein>
<sequence>MTKKRDGLPKGVMCREATQELVCDVRFTHNNVKGKFHATQIESWEEGGFFYDIVKLYERSLGCGTKRKRPLELNYPEVSEGLCLRELPEGFEIRGNHKDQAQKLILEQARRAARELVQRQKCSRHEVGISQNTLNNQTSVHENTQGITPLVAENHLDLAGLRATHGVQSSSTHLYDTFQHNREHNGDQVHTKDFLKTACKTLQYCETQYISKVTEREDLERKVAGINDARGIISLPSSKPEKFYQCVAFIKRLIRRDGELFGKLEKFEQAYKSEESRCLELRKGLEDHNLKSISESLIGNQVGREVETVLHVIRSISELLLESPKDVLQNPWVPLFFSPDSNGGTWNMELENMSKILNNSPTWY</sequence>
<comment type="caution">
    <text evidence="1">The sequence shown here is derived from an EMBL/GenBank/DDBJ whole genome shotgun (WGS) entry which is preliminary data.</text>
</comment>
<reference evidence="1" key="1">
    <citation type="submission" date="2020-06" db="EMBL/GenBank/DDBJ databases">
        <title>WGS assembly of Ceratodon purpureus strain R40.</title>
        <authorList>
            <person name="Carey S.B."/>
            <person name="Jenkins J."/>
            <person name="Shu S."/>
            <person name="Lovell J.T."/>
            <person name="Sreedasyam A."/>
            <person name="Maumus F."/>
            <person name="Tiley G.P."/>
            <person name="Fernandez-Pozo N."/>
            <person name="Barry K."/>
            <person name="Chen C."/>
            <person name="Wang M."/>
            <person name="Lipzen A."/>
            <person name="Daum C."/>
            <person name="Saski C.A."/>
            <person name="Payton A.C."/>
            <person name="Mcbreen J.C."/>
            <person name="Conrad R.E."/>
            <person name="Kollar L.M."/>
            <person name="Olsson S."/>
            <person name="Huttunen S."/>
            <person name="Landis J.B."/>
            <person name="Wickett N.J."/>
            <person name="Johnson M.G."/>
            <person name="Rensing S.A."/>
            <person name="Grimwood J."/>
            <person name="Schmutz J."/>
            <person name="Mcdaniel S.F."/>
        </authorList>
    </citation>
    <scope>NUCLEOTIDE SEQUENCE</scope>
    <source>
        <strain evidence="1">R40</strain>
    </source>
</reference>
<evidence type="ECO:0000313" key="2">
    <source>
        <dbReference type="Proteomes" id="UP000822688"/>
    </source>
</evidence>
<accession>A0A8T0GRJ3</accession>
<organism evidence="1 2">
    <name type="scientific">Ceratodon purpureus</name>
    <name type="common">Fire moss</name>
    <name type="synonym">Dicranum purpureum</name>
    <dbReference type="NCBI Taxonomy" id="3225"/>
    <lineage>
        <taxon>Eukaryota</taxon>
        <taxon>Viridiplantae</taxon>
        <taxon>Streptophyta</taxon>
        <taxon>Embryophyta</taxon>
        <taxon>Bryophyta</taxon>
        <taxon>Bryophytina</taxon>
        <taxon>Bryopsida</taxon>
        <taxon>Dicranidae</taxon>
        <taxon>Pseudoditrichales</taxon>
        <taxon>Ditrichaceae</taxon>
        <taxon>Ceratodon</taxon>
    </lineage>
</organism>
<gene>
    <name evidence="1" type="ORF">KC19_9G025500</name>
</gene>